<keyword evidence="6" id="KW-0804">Transcription</keyword>
<dbReference type="InterPro" id="IPR013087">
    <property type="entry name" value="Znf_C2H2_type"/>
</dbReference>
<dbReference type="InterPro" id="IPR036236">
    <property type="entry name" value="Znf_C2H2_sf"/>
</dbReference>
<evidence type="ECO:0000256" key="8">
    <source>
        <dbReference type="PROSITE-ProRule" id="PRU00042"/>
    </source>
</evidence>
<dbReference type="PROSITE" id="PS00028">
    <property type="entry name" value="ZINC_FINGER_C2H2_1"/>
    <property type="match status" value="2"/>
</dbReference>
<keyword evidence="12" id="KW-1185">Reference proteome</keyword>
<keyword evidence="3 8" id="KW-0863">Zinc-finger</keyword>
<dbReference type="EMBL" id="JBEVYD010000005">
    <property type="protein sequence ID" value="KAL3232180.1"/>
    <property type="molecule type" value="Genomic_DNA"/>
</dbReference>
<keyword evidence="7" id="KW-0539">Nucleus</keyword>
<dbReference type="Pfam" id="PF00096">
    <property type="entry name" value="zf-C2H2"/>
    <property type="match status" value="2"/>
</dbReference>
<proteinExistence type="predicted"/>
<feature type="region of interest" description="Disordered" evidence="9">
    <location>
        <begin position="147"/>
        <end position="171"/>
    </location>
</feature>
<protein>
    <recommendedName>
        <fullName evidence="10">C2H2-type domain-containing protein</fullName>
    </recommendedName>
</protein>
<comment type="caution">
    <text evidence="11">The sequence shown here is derived from an EMBL/GenBank/DDBJ whole genome shotgun (WGS) entry which is preliminary data.</text>
</comment>
<keyword evidence="5" id="KW-0805">Transcription regulation</keyword>
<evidence type="ECO:0000256" key="1">
    <source>
        <dbReference type="ARBA" id="ARBA00004123"/>
    </source>
</evidence>
<reference evidence="11 12" key="1">
    <citation type="submission" date="2024-05" db="EMBL/GenBank/DDBJ databases">
        <title>Long read based assembly of the Candida bracarensis genome reveals expanded adhesin content.</title>
        <authorList>
            <person name="Marcet-Houben M."/>
            <person name="Ksiezopolska E."/>
            <person name="Gabaldon T."/>
        </authorList>
    </citation>
    <scope>NUCLEOTIDE SEQUENCE [LARGE SCALE GENOMIC DNA]</scope>
    <source>
        <strain evidence="11 12">CBM6</strain>
    </source>
</reference>
<dbReference type="SUPFAM" id="SSF57667">
    <property type="entry name" value="beta-beta-alpha zinc fingers"/>
    <property type="match status" value="1"/>
</dbReference>
<evidence type="ECO:0000256" key="3">
    <source>
        <dbReference type="ARBA" id="ARBA00022771"/>
    </source>
</evidence>
<accession>A0ABR4NTX5</accession>
<organism evidence="11 12">
    <name type="scientific">Nakaseomyces bracarensis</name>
    <dbReference type="NCBI Taxonomy" id="273131"/>
    <lineage>
        <taxon>Eukaryota</taxon>
        <taxon>Fungi</taxon>
        <taxon>Dikarya</taxon>
        <taxon>Ascomycota</taxon>
        <taxon>Saccharomycotina</taxon>
        <taxon>Saccharomycetes</taxon>
        <taxon>Saccharomycetales</taxon>
        <taxon>Saccharomycetaceae</taxon>
        <taxon>Nakaseomyces</taxon>
    </lineage>
</organism>
<name>A0ABR4NTX5_9SACH</name>
<dbReference type="InterPro" id="IPR051061">
    <property type="entry name" value="Zinc_finger_trans_reg"/>
</dbReference>
<feature type="domain" description="C2H2-type" evidence="10">
    <location>
        <begin position="181"/>
        <end position="208"/>
    </location>
</feature>
<gene>
    <name evidence="11" type="ORF">RNJ44_04096</name>
</gene>
<keyword evidence="4" id="KW-0862">Zinc</keyword>
<evidence type="ECO:0000256" key="7">
    <source>
        <dbReference type="ARBA" id="ARBA00023242"/>
    </source>
</evidence>
<dbReference type="SMART" id="SM00355">
    <property type="entry name" value="ZnF_C2H2"/>
    <property type="match status" value="2"/>
</dbReference>
<dbReference type="PANTHER" id="PTHR46179">
    <property type="entry name" value="ZINC FINGER PROTEIN"/>
    <property type="match status" value="1"/>
</dbReference>
<feature type="compositionally biased region" description="Polar residues" evidence="9">
    <location>
        <begin position="277"/>
        <end position="286"/>
    </location>
</feature>
<evidence type="ECO:0000256" key="5">
    <source>
        <dbReference type="ARBA" id="ARBA00023015"/>
    </source>
</evidence>
<dbReference type="Proteomes" id="UP001623330">
    <property type="component" value="Unassembled WGS sequence"/>
</dbReference>
<keyword evidence="2" id="KW-0479">Metal-binding</keyword>
<feature type="domain" description="C2H2-type" evidence="10">
    <location>
        <begin position="209"/>
        <end position="233"/>
    </location>
</feature>
<evidence type="ECO:0000256" key="2">
    <source>
        <dbReference type="ARBA" id="ARBA00022723"/>
    </source>
</evidence>
<dbReference type="Gene3D" id="3.30.160.60">
    <property type="entry name" value="Classic Zinc Finger"/>
    <property type="match status" value="2"/>
</dbReference>
<dbReference type="PANTHER" id="PTHR46179:SF13">
    <property type="entry name" value="C2H2-TYPE DOMAIN-CONTAINING PROTEIN"/>
    <property type="match status" value="1"/>
</dbReference>
<dbReference type="PROSITE" id="PS50157">
    <property type="entry name" value="ZINC_FINGER_C2H2_2"/>
    <property type="match status" value="2"/>
</dbReference>
<evidence type="ECO:0000256" key="9">
    <source>
        <dbReference type="SAM" id="MobiDB-lite"/>
    </source>
</evidence>
<sequence>MIFESNPMNSFFEEDNNFKVEECLNNINDISFPDLQSNVLQLFHPVDEDYEKLFNETDSIVSDEPSSIFELDCNVARRDTLFSEDNLHLRSPANIANNRFVSSNSFLQKNQIHPHQQQPEWCNEYSVPELIQAPVEIQSSFINKVDENTTPVSSNENASDDSDDPLSSQMETQRNGDLTKFCCHVCHKKFKRPSSLKTHMNIHTGDRPYPCPYKECTKSFNAKSNMLRHYKLHFKLSKGIYMLPTGEISLEKPTARQLFQSSKENGKNSRVRKVRNHSSASTIHQSNDEYISEIDVSGSATPLNNTVFSKPYVEMSLQGDAFQSIGETAKPSYN</sequence>
<evidence type="ECO:0000256" key="4">
    <source>
        <dbReference type="ARBA" id="ARBA00022833"/>
    </source>
</evidence>
<evidence type="ECO:0000256" key="6">
    <source>
        <dbReference type="ARBA" id="ARBA00023163"/>
    </source>
</evidence>
<evidence type="ECO:0000313" key="12">
    <source>
        <dbReference type="Proteomes" id="UP001623330"/>
    </source>
</evidence>
<evidence type="ECO:0000259" key="10">
    <source>
        <dbReference type="PROSITE" id="PS50157"/>
    </source>
</evidence>
<feature type="region of interest" description="Disordered" evidence="9">
    <location>
        <begin position="261"/>
        <end position="286"/>
    </location>
</feature>
<comment type="subcellular location">
    <subcellularLocation>
        <location evidence="1">Nucleus</location>
    </subcellularLocation>
</comment>
<evidence type="ECO:0000313" key="11">
    <source>
        <dbReference type="EMBL" id="KAL3232180.1"/>
    </source>
</evidence>